<name>A0A8J4PLB0_9MYCE</name>
<evidence type="ECO:0000313" key="3">
    <source>
        <dbReference type="Proteomes" id="UP000695562"/>
    </source>
</evidence>
<feature type="compositionally biased region" description="Low complexity" evidence="1">
    <location>
        <begin position="364"/>
        <end position="402"/>
    </location>
</feature>
<comment type="caution">
    <text evidence="2">The sequence shown here is derived from an EMBL/GenBank/DDBJ whole genome shotgun (WGS) entry which is preliminary data.</text>
</comment>
<proteinExistence type="predicted"/>
<accession>A0A8J4PLB0</accession>
<protein>
    <submittedName>
        <fullName evidence="2">Uncharacterized protein</fullName>
    </submittedName>
</protein>
<reference evidence="2" key="1">
    <citation type="submission" date="2020-01" db="EMBL/GenBank/DDBJ databases">
        <title>Development of genomics and gene disruption for Polysphondylium violaceum indicates a role for the polyketide synthase stlB in stalk morphogenesis.</title>
        <authorList>
            <person name="Narita B."/>
            <person name="Kawabe Y."/>
            <person name="Kin K."/>
            <person name="Saito T."/>
            <person name="Gibbs R."/>
            <person name="Kuspa A."/>
            <person name="Muzny D."/>
            <person name="Queller D."/>
            <person name="Richards S."/>
            <person name="Strassman J."/>
            <person name="Sucgang R."/>
            <person name="Worley K."/>
            <person name="Schaap P."/>
        </authorList>
    </citation>
    <scope>NUCLEOTIDE SEQUENCE</scope>
    <source>
        <strain evidence="2">QSvi11</strain>
    </source>
</reference>
<organism evidence="2 3">
    <name type="scientific">Polysphondylium violaceum</name>
    <dbReference type="NCBI Taxonomy" id="133409"/>
    <lineage>
        <taxon>Eukaryota</taxon>
        <taxon>Amoebozoa</taxon>
        <taxon>Evosea</taxon>
        <taxon>Eumycetozoa</taxon>
        <taxon>Dictyostelia</taxon>
        <taxon>Dictyosteliales</taxon>
        <taxon>Dictyosteliaceae</taxon>
        <taxon>Polysphondylium</taxon>
    </lineage>
</organism>
<keyword evidence="3" id="KW-1185">Reference proteome</keyword>
<dbReference type="AlphaFoldDB" id="A0A8J4PLB0"/>
<evidence type="ECO:0000313" key="2">
    <source>
        <dbReference type="EMBL" id="KAF2068659.1"/>
    </source>
</evidence>
<sequence length="473" mass="55488">MNFSTPIIVIHDIQVLTFVLRFMKLLVQQQALILFYNEEYFTIFTYLERFYIRFCYYNLGSQKLSLHGTEVTKYRLKSIEFTDITHTLSNTNSIEACISQFFKTSAVYKPPANIFLQPFDSQLVATEYQWTLFCHDSNFRRSYSEDNNSFLCEACGTQELLFDFYTHDTSAKHHDNAIKDLNKTPNFPITISTGITLLVNISDFTLKQRIHSQQQQYLTQQIHNLQQLQPSFSQLKDQSWEHFKQKELEHLQQQLHIHGQVKPLPQQKKLEQNQFIPSPLLKQVFQPYQPLIALQQPQSQPLSLQQKQQQIEYEQKVNQQSLPRLSQIQNQQSQKYLLQQIKQTQSQHLDEKQSQLQPPSLHYQQKQHLPISQQQQSQSPQQKPLSQQPLPQQQTVSPSQQHQEAETQNKEALVVDNVEAIERSKYQKIEKKPIIRLMGKNDSNSGDSGGELFETILNAYFGAFNPDQNRKKW</sequence>
<feature type="region of interest" description="Disordered" evidence="1">
    <location>
        <begin position="348"/>
        <end position="411"/>
    </location>
</feature>
<dbReference type="Proteomes" id="UP000695562">
    <property type="component" value="Unassembled WGS sequence"/>
</dbReference>
<gene>
    <name evidence="2" type="ORF">CYY_010016</name>
</gene>
<dbReference type="EMBL" id="AJWJ01000886">
    <property type="protein sequence ID" value="KAF2068659.1"/>
    <property type="molecule type" value="Genomic_DNA"/>
</dbReference>
<evidence type="ECO:0000256" key="1">
    <source>
        <dbReference type="SAM" id="MobiDB-lite"/>
    </source>
</evidence>